<evidence type="ECO:0000313" key="1">
    <source>
        <dbReference type="EMBL" id="EZA51882.1"/>
    </source>
</evidence>
<dbReference type="Proteomes" id="UP000053097">
    <property type="component" value="Unassembled WGS sequence"/>
</dbReference>
<evidence type="ECO:0000313" key="2">
    <source>
        <dbReference type="Proteomes" id="UP000053097"/>
    </source>
</evidence>
<proteinExistence type="predicted"/>
<dbReference type="AlphaFoldDB" id="A0A026W6Z8"/>
<accession>A0A026W6Z8</accession>
<keyword evidence="2" id="KW-1185">Reference proteome</keyword>
<gene>
    <name evidence="1" type="ORF">X777_09185</name>
</gene>
<organism evidence="1 2">
    <name type="scientific">Ooceraea biroi</name>
    <name type="common">Clonal raider ant</name>
    <name type="synonym">Cerapachys biroi</name>
    <dbReference type="NCBI Taxonomy" id="2015173"/>
    <lineage>
        <taxon>Eukaryota</taxon>
        <taxon>Metazoa</taxon>
        <taxon>Ecdysozoa</taxon>
        <taxon>Arthropoda</taxon>
        <taxon>Hexapoda</taxon>
        <taxon>Insecta</taxon>
        <taxon>Pterygota</taxon>
        <taxon>Neoptera</taxon>
        <taxon>Endopterygota</taxon>
        <taxon>Hymenoptera</taxon>
        <taxon>Apocrita</taxon>
        <taxon>Aculeata</taxon>
        <taxon>Formicoidea</taxon>
        <taxon>Formicidae</taxon>
        <taxon>Dorylinae</taxon>
        <taxon>Ooceraea</taxon>
    </lineage>
</organism>
<dbReference type="EMBL" id="KK107366">
    <property type="protein sequence ID" value="EZA51882.1"/>
    <property type="molecule type" value="Genomic_DNA"/>
</dbReference>
<sequence length="58" mass="6734">MREEKPRGSILRSDLLRWKPVPGSMAERSTGIWSEVIGVPPWNVAVLYVRNIPWRGWC</sequence>
<reference evidence="1 2" key="1">
    <citation type="journal article" date="2014" name="Curr. Biol.">
        <title>The genome of the clonal raider ant Cerapachys biroi.</title>
        <authorList>
            <person name="Oxley P.R."/>
            <person name="Ji L."/>
            <person name="Fetter-Pruneda I."/>
            <person name="McKenzie S.K."/>
            <person name="Li C."/>
            <person name="Hu H."/>
            <person name="Zhang G."/>
            <person name="Kronauer D.J."/>
        </authorList>
    </citation>
    <scope>NUCLEOTIDE SEQUENCE [LARGE SCALE GENOMIC DNA]</scope>
</reference>
<name>A0A026W6Z8_OOCBI</name>
<protein>
    <submittedName>
        <fullName evidence="1">Uncharacterized protein</fullName>
    </submittedName>
</protein>